<accession>A0A5A7R1B4</accession>
<sequence>MDSVANYFRETEDKSFENKIKFGNPVSFCSSYYSTKKFVETYYEPVYRIEGSQTFNAVRKFFNRRLVKLNRVVDENNVSRLHWRLQRKTNAINVMVWVIM</sequence>
<evidence type="ECO:0000313" key="1">
    <source>
        <dbReference type="EMBL" id="GER51112.1"/>
    </source>
</evidence>
<organism evidence="1 2">
    <name type="scientific">Striga asiatica</name>
    <name type="common">Asiatic witchweed</name>
    <name type="synonym">Buchnera asiatica</name>
    <dbReference type="NCBI Taxonomy" id="4170"/>
    <lineage>
        <taxon>Eukaryota</taxon>
        <taxon>Viridiplantae</taxon>
        <taxon>Streptophyta</taxon>
        <taxon>Embryophyta</taxon>
        <taxon>Tracheophyta</taxon>
        <taxon>Spermatophyta</taxon>
        <taxon>Magnoliopsida</taxon>
        <taxon>eudicotyledons</taxon>
        <taxon>Gunneridae</taxon>
        <taxon>Pentapetalae</taxon>
        <taxon>asterids</taxon>
        <taxon>lamiids</taxon>
        <taxon>Lamiales</taxon>
        <taxon>Orobanchaceae</taxon>
        <taxon>Buchnereae</taxon>
        <taxon>Striga</taxon>
    </lineage>
</organism>
<dbReference type="Proteomes" id="UP000325081">
    <property type="component" value="Unassembled WGS sequence"/>
</dbReference>
<comment type="caution">
    <text evidence="1">The sequence shown here is derived from an EMBL/GenBank/DDBJ whole genome shotgun (WGS) entry which is preliminary data.</text>
</comment>
<name>A0A5A7R1B4_STRAF</name>
<protein>
    <submittedName>
        <fullName evidence="1">Reticulon family protein</fullName>
    </submittedName>
</protein>
<keyword evidence="2" id="KW-1185">Reference proteome</keyword>
<gene>
    <name evidence="1" type="ORF">STAS_28465</name>
</gene>
<dbReference type="EMBL" id="BKCP01009515">
    <property type="protein sequence ID" value="GER51112.1"/>
    <property type="molecule type" value="Genomic_DNA"/>
</dbReference>
<dbReference type="AlphaFoldDB" id="A0A5A7R1B4"/>
<evidence type="ECO:0000313" key="2">
    <source>
        <dbReference type="Proteomes" id="UP000325081"/>
    </source>
</evidence>
<proteinExistence type="predicted"/>
<reference evidence="2" key="1">
    <citation type="journal article" date="2019" name="Curr. Biol.">
        <title>Genome Sequence of Striga asiatica Provides Insight into the Evolution of Plant Parasitism.</title>
        <authorList>
            <person name="Yoshida S."/>
            <person name="Kim S."/>
            <person name="Wafula E.K."/>
            <person name="Tanskanen J."/>
            <person name="Kim Y.M."/>
            <person name="Honaas L."/>
            <person name="Yang Z."/>
            <person name="Spallek T."/>
            <person name="Conn C.E."/>
            <person name="Ichihashi Y."/>
            <person name="Cheong K."/>
            <person name="Cui S."/>
            <person name="Der J.P."/>
            <person name="Gundlach H."/>
            <person name="Jiao Y."/>
            <person name="Hori C."/>
            <person name="Ishida J.K."/>
            <person name="Kasahara H."/>
            <person name="Kiba T."/>
            <person name="Kim M.S."/>
            <person name="Koo N."/>
            <person name="Laohavisit A."/>
            <person name="Lee Y.H."/>
            <person name="Lumba S."/>
            <person name="McCourt P."/>
            <person name="Mortimer J.C."/>
            <person name="Mutuku J.M."/>
            <person name="Nomura T."/>
            <person name="Sasaki-Sekimoto Y."/>
            <person name="Seto Y."/>
            <person name="Wang Y."/>
            <person name="Wakatake T."/>
            <person name="Sakakibara H."/>
            <person name="Demura T."/>
            <person name="Yamaguchi S."/>
            <person name="Yoneyama K."/>
            <person name="Manabe R.I."/>
            <person name="Nelson D.C."/>
            <person name="Schulman A.H."/>
            <person name="Timko M.P."/>
            <person name="dePamphilis C.W."/>
            <person name="Choi D."/>
            <person name="Shirasu K."/>
        </authorList>
    </citation>
    <scope>NUCLEOTIDE SEQUENCE [LARGE SCALE GENOMIC DNA]</scope>
    <source>
        <strain evidence="2">cv. UVA1</strain>
    </source>
</reference>